<keyword evidence="1" id="KW-0812">Transmembrane</keyword>
<name>A0ABW7NY19_9GAMM</name>
<proteinExistence type="predicted"/>
<sequence>MVRKHAAFTLIEMVAVLVLVGILAAVAIPRLPVGGDFEDALQARNLAGLLRLAQLRAMNDPEALQSGTDINRCGVIAVTRTGVSISSNCSSATLLTNFSDTNPDIWLGAELSVSSNQNLPFTLQFGQFANENFLSDNSYLGRPHINGNPLDSTLTITLAGTSVTIEPEGYIYVAR</sequence>
<keyword evidence="1" id="KW-1133">Transmembrane helix</keyword>
<dbReference type="Pfam" id="PF07963">
    <property type="entry name" value="N_methyl"/>
    <property type="match status" value="1"/>
</dbReference>
<evidence type="ECO:0000313" key="3">
    <source>
        <dbReference type="Proteomes" id="UP001610706"/>
    </source>
</evidence>
<evidence type="ECO:0000256" key="1">
    <source>
        <dbReference type="SAM" id="Phobius"/>
    </source>
</evidence>
<dbReference type="SUPFAM" id="SSF54523">
    <property type="entry name" value="Pili subunits"/>
    <property type="match status" value="1"/>
</dbReference>
<keyword evidence="3" id="KW-1185">Reference proteome</keyword>
<feature type="transmembrane region" description="Helical" evidence="1">
    <location>
        <begin position="6"/>
        <end position="28"/>
    </location>
</feature>
<dbReference type="InterPro" id="IPR045584">
    <property type="entry name" value="Pilin-like"/>
</dbReference>
<dbReference type="RefSeq" id="WP_395544738.1">
    <property type="nucleotide sequence ID" value="NZ_CP166302.1"/>
</dbReference>
<dbReference type="Proteomes" id="UP001610706">
    <property type="component" value="Unassembled WGS sequence"/>
</dbReference>
<reference evidence="2 3" key="1">
    <citation type="submission" date="2024-08" db="EMBL/GenBank/DDBJ databases">
        <title>Oceanimonas smirnovii Genome sequencing and assembly.</title>
        <authorList>
            <person name="Tang B."/>
        </authorList>
    </citation>
    <scope>NUCLEOTIDE SEQUENCE [LARGE SCALE GENOMIC DNA]</scope>
    <source>
        <strain evidence="2 3">OS2020-119</strain>
    </source>
</reference>
<dbReference type="Gene3D" id="3.30.700.10">
    <property type="entry name" value="Glycoprotein, Type 4 Pilin"/>
    <property type="match status" value="1"/>
</dbReference>
<gene>
    <name evidence="2" type="ORF">AB9R89_01300</name>
</gene>
<dbReference type="NCBIfam" id="TIGR02532">
    <property type="entry name" value="IV_pilin_GFxxxE"/>
    <property type="match status" value="1"/>
</dbReference>
<accession>A0ABW7NY19</accession>
<evidence type="ECO:0000313" key="2">
    <source>
        <dbReference type="EMBL" id="MFH7563964.1"/>
    </source>
</evidence>
<keyword evidence="1" id="KW-0472">Membrane</keyword>
<protein>
    <submittedName>
        <fullName evidence="2">Tfp pilus assembly protein FimT/FimU</fullName>
    </submittedName>
</protein>
<comment type="caution">
    <text evidence="2">The sequence shown here is derived from an EMBL/GenBank/DDBJ whole genome shotgun (WGS) entry which is preliminary data.</text>
</comment>
<dbReference type="InterPro" id="IPR012902">
    <property type="entry name" value="N_methyl_site"/>
</dbReference>
<organism evidence="2 3">
    <name type="scientific">Oceanimonas smirnovii</name>
    <dbReference type="NCBI Taxonomy" id="264574"/>
    <lineage>
        <taxon>Bacteria</taxon>
        <taxon>Pseudomonadati</taxon>
        <taxon>Pseudomonadota</taxon>
        <taxon>Gammaproteobacteria</taxon>
        <taxon>Aeromonadales</taxon>
        <taxon>Aeromonadaceae</taxon>
        <taxon>Oceanimonas</taxon>
    </lineage>
</organism>
<dbReference type="EMBL" id="JBGFTR010000001">
    <property type="protein sequence ID" value="MFH7563964.1"/>
    <property type="molecule type" value="Genomic_DNA"/>
</dbReference>